<reference evidence="2" key="3">
    <citation type="journal article" date="2017" name="ISME J.">
        <title>Discovery of anaerobic lithoheterotrophic haloarchaea, ubiquitous in hypersaline habitats.</title>
        <authorList>
            <person name="Sorokin D.Y."/>
            <person name="Messina E."/>
            <person name="Smedile F."/>
            <person name="Roman P."/>
            <person name="Damste J.S.S."/>
            <person name="Ciordia S."/>
            <person name="Mena M.C."/>
            <person name="Ferrer M."/>
            <person name="Golyshin P.N."/>
            <person name="Kublanov I.V."/>
            <person name="Samarov N.I."/>
            <person name="Toshchakov S.V."/>
            <person name="La Cono V."/>
            <person name="Yakimov M.M."/>
        </authorList>
    </citation>
    <scope>NUCLEOTIDE SEQUENCE</scope>
    <source>
        <strain evidence="2">HSR6</strain>
    </source>
</reference>
<dbReference type="KEGG" id="hhsr:HSR6_1735"/>
<dbReference type="RefSeq" id="WP_070365501.1">
    <property type="nucleotide sequence ID" value="NZ_CP016070.1"/>
</dbReference>
<dbReference type="EMBL" id="CP016070">
    <property type="protein sequence ID" value="AOW80837.1"/>
    <property type="molecule type" value="Genomic_DNA"/>
</dbReference>
<gene>
    <name evidence="2" type="ORF">HSR6_1735</name>
    <name evidence="1" type="ORF">HTSR_1667</name>
</gene>
<dbReference type="Proteomes" id="UP000186165">
    <property type="component" value="Chromosome"/>
</dbReference>
<evidence type="ECO:0000313" key="4">
    <source>
        <dbReference type="Proteomes" id="UP000186165"/>
    </source>
</evidence>
<sequence length="174" mass="19507">MEFDVERELARYADTQGVLPERLDALGERYREQGHLTREQLYDLAYETSTRSAYHVRENPAERCVEVTENVLAVDGDFSKIHLLSGLRGFKAPTASAVLAALAPERHAVVDTRVWASLDRLEYLDGRKESFDAADYVEMIGPIRELADERGYTAAEVGYALFAADVANRDGTLH</sequence>
<reference evidence="4" key="2">
    <citation type="submission" date="2016-08" db="EMBL/GenBank/DDBJ databases">
        <title>Discovery of first anaerobic lithoheterotrophic haloarchae widely represented in hypersaline habitats.</title>
        <authorList>
            <person name="Sorokin D.Y."/>
            <person name="Kublanov I.V."/>
            <person name="Roman P."/>
            <person name="Sinninghe Damste J.S."/>
            <person name="Golyshin P.N."/>
            <person name="Rojo D."/>
            <person name="Ciordia S."/>
            <person name="Mena Md.C."/>
            <person name="Ferrer M."/>
            <person name="Smedile F."/>
            <person name="Messina E."/>
            <person name="La Cono V."/>
            <person name="Yakimov M.M."/>
        </authorList>
    </citation>
    <scope>NUCLEOTIDE SEQUENCE [LARGE SCALE GENOMIC DNA]</scope>
    <source>
        <strain evidence="4">HSR6</strain>
    </source>
</reference>
<dbReference type="AlphaFoldDB" id="A0A1D8S662"/>
<evidence type="ECO:0000313" key="2">
    <source>
        <dbReference type="EMBL" id="APE96172.1"/>
    </source>
</evidence>
<dbReference type="GeneID" id="30418264"/>
<reference evidence="1 3" key="1">
    <citation type="submission" date="2016-06" db="EMBL/GenBank/DDBJ databases">
        <title>Discovery of anaerobic lithoheterotrophic haloarchaeon capable of sulfur respiration by hydrogen and formate.</title>
        <authorList>
            <person name="Sorokin D.Y."/>
            <person name="Kublanov I.V."/>
            <person name="Roman P."/>
            <person name="Sinninghe Damste J.S."/>
            <person name="Golyshin P.N."/>
            <person name="Rojo D."/>
            <person name="Ciordia S."/>
            <person name="Mena Md.C."/>
            <person name="Ferrer M."/>
            <person name="Smedile F."/>
            <person name="Messina E."/>
            <person name="La Cono V."/>
            <person name="Yakimov M.M."/>
        </authorList>
    </citation>
    <scope>NUCLEOTIDE SEQUENCE [LARGE SCALE GENOMIC DNA]</scope>
    <source>
        <strain evidence="1 3">HTSR1</strain>
    </source>
</reference>
<dbReference type="Proteomes" id="UP000185608">
    <property type="component" value="Chromosome"/>
</dbReference>
<dbReference type="PATRIC" id="fig|1855411.3.peg.1673"/>
<keyword evidence="4" id="KW-1185">Reference proteome</keyword>
<accession>A0A1J1ADE9</accession>
<dbReference type="KEGG" id="halh:HTSR_1667"/>
<protein>
    <submittedName>
        <fullName evidence="1">Uncharacterized protein</fullName>
    </submittedName>
</protein>
<organism evidence="1 3">
    <name type="scientific">Halodesulfurarchaeum formicicum</name>
    <dbReference type="NCBI Taxonomy" id="1873524"/>
    <lineage>
        <taxon>Archaea</taxon>
        <taxon>Methanobacteriati</taxon>
        <taxon>Methanobacteriota</taxon>
        <taxon>Stenosarchaea group</taxon>
        <taxon>Halobacteria</taxon>
        <taxon>Halobacteriales</taxon>
        <taxon>Halobacteriaceae</taxon>
        <taxon>Halodesulfurarchaeum</taxon>
    </lineage>
</organism>
<dbReference type="EMBL" id="CP016804">
    <property type="protein sequence ID" value="APE96172.1"/>
    <property type="molecule type" value="Genomic_DNA"/>
</dbReference>
<name>A0A1D8S662_9EURY</name>
<evidence type="ECO:0000313" key="1">
    <source>
        <dbReference type="EMBL" id="AOW80837.1"/>
    </source>
</evidence>
<dbReference type="OrthoDB" id="319635at2157"/>
<evidence type="ECO:0000313" key="3">
    <source>
        <dbReference type="Proteomes" id="UP000185608"/>
    </source>
</evidence>
<dbReference type="STRING" id="1873524.HSR6_1735"/>
<proteinExistence type="predicted"/>
<accession>A0A1D8S662</accession>